<dbReference type="Proteomes" id="UP001383192">
    <property type="component" value="Unassembled WGS sequence"/>
</dbReference>
<evidence type="ECO:0000256" key="5">
    <source>
        <dbReference type="SAM" id="Coils"/>
    </source>
</evidence>
<dbReference type="InterPro" id="IPR013083">
    <property type="entry name" value="Znf_RING/FYVE/PHD"/>
</dbReference>
<dbReference type="InterPro" id="IPR017907">
    <property type="entry name" value="Znf_RING_CS"/>
</dbReference>
<dbReference type="InterPro" id="IPR001841">
    <property type="entry name" value="Znf_RING"/>
</dbReference>
<evidence type="ECO:0000259" key="6">
    <source>
        <dbReference type="PROSITE" id="PS50089"/>
    </source>
</evidence>
<evidence type="ECO:0000313" key="8">
    <source>
        <dbReference type="Proteomes" id="UP001383192"/>
    </source>
</evidence>
<dbReference type="SMART" id="SM00184">
    <property type="entry name" value="RING"/>
    <property type="match status" value="1"/>
</dbReference>
<evidence type="ECO:0000256" key="2">
    <source>
        <dbReference type="ARBA" id="ARBA00022771"/>
    </source>
</evidence>
<dbReference type="PANTHER" id="PTHR12109">
    <property type="entry name" value="RING FINGER PROTEIN 141-RELATED"/>
    <property type="match status" value="1"/>
</dbReference>
<accession>A0AAW0AVJ6</accession>
<dbReference type="InterPro" id="IPR047126">
    <property type="entry name" value="RNF141-like"/>
</dbReference>
<evidence type="ECO:0000256" key="1">
    <source>
        <dbReference type="ARBA" id="ARBA00022723"/>
    </source>
</evidence>
<organism evidence="7 8">
    <name type="scientific">Paramarasmius palmivorus</name>
    <dbReference type="NCBI Taxonomy" id="297713"/>
    <lineage>
        <taxon>Eukaryota</taxon>
        <taxon>Fungi</taxon>
        <taxon>Dikarya</taxon>
        <taxon>Basidiomycota</taxon>
        <taxon>Agaricomycotina</taxon>
        <taxon>Agaricomycetes</taxon>
        <taxon>Agaricomycetidae</taxon>
        <taxon>Agaricales</taxon>
        <taxon>Marasmiineae</taxon>
        <taxon>Marasmiaceae</taxon>
        <taxon>Paramarasmius</taxon>
    </lineage>
</organism>
<dbReference type="SUPFAM" id="SSF57850">
    <property type="entry name" value="RING/U-box"/>
    <property type="match status" value="1"/>
</dbReference>
<keyword evidence="5" id="KW-0175">Coiled coil</keyword>
<reference evidence="7 8" key="1">
    <citation type="submission" date="2024-01" db="EMBL/GenBank/DDBJ databases">
        <title>A draft genome for a cacao thread blight-causing isolate of Paramarasmius palmivorus.</title>
        <authorList>
            <person name="Baruah I.K."/>
            <person name="Bukari Y."/>
            <person name="Amoako-Attah I."/>
            <person name="Meinhardt L.W."/>
            <person name="Bailey B.A."/>
            <person name="Cohen S.P."/>
        </authorList>
    </citation>
    <scope>NUCLEOTIDE SEQUENCE [LARGE SCALE GENOMIC DNA]</scope>
    <source>
        <strain evidence="7 8">GH-12</strain>
    </source>
</reference>
<name>A0AAW0AVJ6_9AGAR</name>
<gene>
    <name evidence="7" type="ORF">VNI00_018747</name>
</gene>
<dbReference type="PROSITE" id="PS00518">
    <property type="entry name" value="ZF_RING_1"/>
    <property type="match status" value="1"/>
</dbReference>
<dbReference type="EMBL" id="JAYKXP010000267">
    <property type="protein sequence ID" value="KAK7017020.1"/>
    <property type="molecule type" value="Genomic_DNA"/>
</dbReference>
<sequence length="158" mass="17670">MSESGPQRGFLEMIDAMKADIERLKRQIEARNIVTDATITKLQQSLQRSEEKQKTATEQIATCMTENGALKAEMVRMVSLELVKQAVMCKICFEVMVDAVLVEGCGHSFCASCIDSWADNSIREDCPVCREEIDRLPIPNYAVRDVAELVVRLEGLSV</sequence>
<feature type="coiled-coil region" evidence="5">
    <location>
        <begin position="14"/>
        <end position="59"/>
    </location>
</feature>
<proteinExistence type="predicted"/>
<dbReference type="GO" id="GO:0008270">
    <property type="term" value="F:zinc ion binding"/>
    <property type="evidence" value="ECO:0007669"/>
    <property type="project" value="UniProtKB-KW"/>
</dbReference>
<keyword evidence="3" id="KW-0862">Zinc</keyword>
<dbReference type="PROSITE" id="PS50089">
    <property type="entry name" value="ZF_RING_2"/>
    <property type="match status" value="1"/>
</dbReference>
<dbReference type="GO" id="GO:0004842">
    <property type="term" value="F:ubiquitin-protein transferase activity"/>
    <property type="evidence" value="ECO:0007669"/>
    <property type="project" value="TreeGrafter"/>
</dbReference>
<dbReference type="InterPro" id="IPR018957">
    <property type="entry name" value="Znf_C3HC4_RING-type"/>
</dbReference>
<evidence type="ECO:0000313" key="7">
    <source>
        <dbReference type="EMBL" id="KAK7017020.1"/>
    </source>
</evidence>
<evidence type="ECO:0000256" key="4">
    <source>
        <dbReference type="PROSITE-ProRule" id="PRU00175"/>
    </source>
</evidence>
<evidence type="ECO:0000256" key="3">
    <source>
        <dbReference type="ARBA" id="ARBA00022833"/>
    </source>
</evidence>
<keyword evidence="8" id="KW-1185">Reference proteome</keyword>
<dbReference type="Pfam" id="PF00097">
    <property type="entry name" value="zf-C3HC4"/>
    <property type="match status" value="1"/>
</dbReference>
<protein>
    <recommendedName>
        <fullName evidence="6">RING-type domain-containing protein</fullName>
    </recommendedName>
</protein>
<dbReference type="Gene3D" id="3.30.40.10">
    <property type="entry name" value="Zinc/RING finger domain, C3HC4 (zinc finger)"/>
    <property type="match status" value="1"/>
</dbReference>
<feature type="domain" description="RING-type" evidence="6">
    <location>
        <begin position="89"/>
        <end position="130"/>
    </location>
</feature>
<keyword evidence="1" id="KW-0479">Metal-binding</keyword>
<dbReference type="PANTHER" id="PTHR12109:SF3">
    <property type="entry name" value="RING FINGER PROTEIN 141"/>
    <property type="match status" value="1"/>
</dbReference>
<dbReference type="AlphaFoldDB" id="A0AAW0AVJ6"/>
<keyword evidence="2 4" id="KW-0863">Zinc-finger</keyword>
<comment type="caution">
    <text evidence="7">The sequence shown here is derived from an EMBL/GenBank/DDBJ whole genome shotgun (WGS) entry which is preliminary data.</text>
</comment>
<dbReference type="GO" id="GO:0051865">
    <property type="term" value="P:protein autoubiquitination"/>
    <property type="evidence" value="ECO:0007669"/>
    <property type="project" value="TreeGrafter"/>
</dbReference>